<organism evidence="2 3">
    <name type="scientific">Lentzea kristufekii</name>
    <dbReference type="NCBI Taxonomy" id="3095430"/>
    <lineage>
        <taxon>Bacteria</taxon>
        <taxon>Bacillati</taxon>
        <taxon>Actinomycetota</taxon>
        <taxon>Actinomycetes</taxon>
        <taxon>Pseudonocardiales</taxon>
        <taxon>Pseudonocardiaceae</taxon>
        <taxon>Lentzea</taxon>
    </lineage>
</organism>
<keyword evidence="1" id="KW-0812">Transmembrane</keyword>
<feature type="transmembrane region" description="Helical" evidence="1">
    <location>
        <begin position="27"/>
        <end position="47"/>
    </location>
</feature>
<protein>
    <submittedName>
        <fullName evidence="2">Uncharacterized protein</fullName>
    </submittedName>
</protein>
<proteinExistence type="predicted"/>
<reference evidence="2 3" key="2">
    <citation type="submission" date="2023-11" db="EMBL/GenBank/DDBJ databases">
        <authorList>
            <person name="Lara A.C."/>
            <person name="Chronakova A."/>
        </authorList>
    </citation>
    <scope>NUCLEOTIDE SEQUENCE [LARGE SCALE GENOMIC DNA]</scope>
    <source>
        <strain evidence="2 3">BCCO 10_0798</strain>
    </source>
</reference>
<feature type="transmembrane region" description="Helical" evidence="1">
    <location>
        <begin position="123"/>
        <end position="142"/>
    </location>
</feature>
<keyword evidence="1" id="KW-1133">Transmembrane helix</keyword>
<comment type="caution">
    <text evidence="2">The sequence shown here is derived from an EMBL/GenBank/DDBJ whole genome shotgun (WGS) entry which is preliminary data.</text>
</comment>
<sequence length="160" mass="16881">MSDEDFLRKEIDAVEHQAAKRIDPGTGALTISIAVLALLVSLILPWVGEHTGLAVVLGESDLFLPRLFSYLALGVGVLGSGITLAVRRWGLAWVCSLGLFAGSIIGVLSIWTQQTTTSNKTIGPGPGIGLIIAVIAVIVLLVKWVKIAASRPPQLPDAEH</sequence>
<dbReference type="EMBL" id="JAXAVV010000005">
    <property type="protein sequence ID" value="MDX8050336.1"/>
    <property type="molecule type" value="Genomic_DNA"/>
</dbReference>
<feature type="transmembrane region" description="Helical" evidence="1">
    <location>
        <begin position="67"/>
        <end position="86"/>
    </location>
</feature>
<keyword evidence="3" id="KW-1185">Reference proteome</keyword>
<dbReference type="RefSeq" id="WP_319984314.1">
    <property type="nucleotide sequence ID" value="NZ_JAXAVV010000005.1"/>
</dbReference>
<name>A0ABU4TPY4_9PSEU</name>
<dbReference type="Proteomes" id="UP001271792">
    <property type="component" value="Unassembled WGS sequence"/>
</dbReference>
<evidence type="ECO:0000313" key="3">
    <source>
        <dbReference type="Proteomes" id="UP001271792"/>
    </source>
</evidence>
<accession>A0ABU4TPY4</accession>
<feature type="transmembrane region" description="Helical" evidence="1">
    <location>
        <begin position="91"/>
        <end position="111"/>
    </location>
</feature>
<keyword evidence="1" id="KW-0472">Membrane</keyword>
<gene>
    <name evidence="2" type="ORF">SK571_13170</name>
</gene>
<evidence type="ECO:0000256" key="1">
    <source>
        <dbReference type="SAM" id="Phobius"/>
    </source>
</evidence>
<evidence type="ECO:0000313" key="2">
    <source>
        <dbReference type="EMBL" id="MDX8050336.1"/>
    </source>
</evidence>
<reference evidence="2 3" key="1">
    <citation type="submission" date="2023-11" db="EMBL/GenBank/DDBJ databases">
        <title>Lentzea sokolovensis, sp. nov., Lentzea kristufkii, sp. nov., and Lentzea miocenensis, sp. nov., rare actinobacteria from Sokolov Coal Basin, Miocene lacustrine sediment, Czech Republic.</title>
        <authorList>
            <person name="Lara A."/>
            <person name="Kotroba L."/>
            <person name="Nouioui I."/>
            <person name="Neumann-Schaal M."/>
            <person name="Mast Y."/>
            <person name="Chronakova A."/>
        </authorList>
    </citation>
    <scope>NUCLEOTIDE SEQUENCE [LARGE SCALE GENOMIC DNA]</scope>
    <source>
        <strain evidence="2 3">BCCO 10_0798</strain>
    </source>
</reference>